<gene>
    <name evidence="3" type="ORF">AB6A40_008181</name>
</gene>
<evidence type="ECO:0000313" key="4">
    <source>
        <dbReference type="Proteomes" id="UP001608902"/>
    </source>
</evidence>
<dbReference type="Gene3D" id="3.30.420.610">
    <property type="entry name" value="LOTUS domain-like"/>
    <property type="match status" value="1"/>
</dbReference>
<dbReference type="EMBL" id="JBGFUD010007278">
    <property type="protein sequence ID" value="MFH4981472.1"/>
    <property type="molecule type" value="Genomic_DNA"/>
</dbReference>
<dbReference type="InterPro" id="IPR041966">
    <property type="entry name" value="LOTUS-like"/>
</dbReference>
<dbReference type="PROSITE" id="PS51644">
    <property type="entry name" value="HTH_OST"/>
    <property type="match status" value="1"/>
</dbReference>
<comment type="caution">
    <text evidence="3">The sequence shown here is derived from an EMBL/GenBank/DDBJ whole genome shotgun (WGS) entry which is preliminary data.</text>
</comment>
<dbReference type="Pfam" id="PF12872">
    <property type="entry name" value="OST-HTH"/>
    <property type="match status" value="1"/>
</dbReference>
<dbReference type="AlphaFoldDB" id="A0ABD6EXY8"/>
<accession>A0ABD6EXY8</accession>
<sequence length="582" mass="65373">MQLSLEKRSAFVRRLTSLSFAVVFQSDCSILIFPCILYPSMFHSLWSADTTGRFVIDEFCPSDMSKRIKKSVLNVLKSASGPLTVSEISRAYHEKYKQTIPFEACGYNSLHSFLKECCKREILSISDESDQSVEVRYFYRSKSMSSKHRRIPNSHSQQSVDLNLKRESLYPESSKDTVGLSDRLREDLVQLLKDGALFSIPIDEIGSVLNEFTGVKVDPISKFGKSWSEIAEQWISDGVVCRMGDHLVLSDSATQDSEDEAREKSGERNLSKMSVVSPADSGSEYRTAPTSPSETFICQQFLPHRDNCHGGANAPEEVETWNMDDTSKSQNNKSSVYLSSSNIDFYEDKLYVDLSPVRAGIVRPEPSASAEIKHMTQPVNDTRHFDESQSCSDSACLIADERMVVQSDLHDIVSELVEYAVNQCNGKEEKTSKKTSYDLIDVDTTEMKKAEDVHVEMKDSLIVAEIDSSRKSTEEKIGKQMNGCCGEKIEASVANDQAVAFGNCMNSSLEEVEISAEKTVNLAQESMKVVNSIPSVDDVMERKHEAERPVTCHSECDLNDMDSKRKLWSSLWYHPFRCCTLL</sequence>
<feature type="compositionally biased region" description="Basic and acidic residues" evidence="1">
    <location>
        <begin position="261"/>
        <end position="270"/>
    </location>
</feature>
<evidence type="ECO:0000259" key="2">
    <source>
        <dbReference type="PROSITE" id="PS51644"/>
    </source>
</evidence>
<reference evidence="3 4" key="1">
    <citation type="submission" date="2024-08" db="EMBL/GenBank/DDBJ databases">
        <title>Gnathostoma spinigerum genome.</title>
        <authorList>
            <person name="Gonzalez-Bertolin B."/>
            <person name="Monzon S."/>
            <person name="Zaballos A."/>
            <person name="Jimenez P."/>
            <person name="Dekumyoy P."/>
            <person name="Varona S."/>
            <person name="Cuesta I."/>
            <person name="Sumanam S."/>
            <person name="Adisakwattana P."/>
            <person name="Gasser R.B."/>
            <person name="Hernandez-Gonzalez A."/>
            <person name="Young N.D."/>
            <person name="Perteguer M.J."/>
        </authorList>
    </citation>
    <scope>NUCLEOTIDE SEQUENCE [LARGE SCALE GENOMIC DNA]</scope>
    <source>
        <strain evidence="3">AL3</strain>
        <tissue evidence="3">Liver</tissue>
    </source>
</reference>
<organism evidence="3 4">
    <name type="scientific">Gnathostoma spinigerum</name>
    <dbReference type="NCBI Taxonomy" id="75299"/>
    <lineage>
        <taxon>Eukaryota</taxon>
        <taxon>Metazoa</taxon>
        <taxon>Ecdysozoa</taxon>
        <taxon>Nematoda</taxon>
        <taxon>Chromadorea</taxon>
        <taxon>Rhabditida</taxon>
        <taxon>Spirurina</taxon>
        <taxon>Gnathostomatomorpha</taxon>
        <taxon>Gnathostomatoidea</taxon>
        <taxon>Gnathostomatidae</taxon>
        <taxon>Gnathostoma</taxon>
    </lineage>
</organism>
<dbReference type="InterPro" id="IPR025605">
    <property type="entry name" value="OST-HTH/LOTUS_dom"/>
</dbReference>
<name>A0ABD6EXY8_9BILA</name>
<feature type="region of interest" description="Disordered" evidence="1">
    <location>
        <begin position="251"/>
        <end position="292"/>
    </location>
</feature>
<evidence type="ECO:0000256" key="1">
    <source>
        <dbReference type="SAM" id="MobiDB-lite"/>
    </source>
</evidence>
<proteinExistence type="predicted"/>
<keyword evidence="4" id="KW-1185">Reference proteome</keyword>
<dbReference type="Proteomes" id="UP001608902">
    <property type="component" value="Unassembled WGS sequence"/>
</dbReference>
<evidence type="ECO:0000313" key="3">
    <source>
        <dbReference type="EMBL" id="MFH4981472.1"/>
    </source>
</evidence>
<feature type="domain" description="HTH OST-type" evidence="2">
    <location>
        <begin position="64"/>
        <end position="139"/>
    </location>
</feature>
<protein>
    <recommendedName>
        <fullName evidence="2">HTH OST-type domain-containing protein</fullName>
    </recommendedName>
</protein>